<organism evidence="2 3">
    <name type="scientific">Hamiltosporidium tvaerminnensis</name>
    <dbReference type="NCBI Taxonomy" id="1176355"/>
    <lineage>
        <taxon>Eukaryota</taxon>
        <taxon>Fungi</taxon>
        <taxon>Fungi incertae sedis</taxon>
        <taxon>Microsporidia</taxon>
        <taxon>Dubosqiidae</taxon>
        <taxon>Hamiltosporidium</taxon>
    </lineage>
</organism>
<feature type="transmembrane region" description="Helical" evidence="1">
    <location>
        <begin position="289"/>
        <end position="307"/>
    </location>
</feature>
<dbReference type="AlphaFoldDB" id="A0A4Q9L8B8"/>
<keyword evidence="1" id="KW-1133">Transmembrane helix</keyword>
<proteinExistence type="predicted"/>
<dbReference type="VEuPathDB" id="MicrosporidiaDB:CWI37_0224p0010"/>
<keyword evidence="1" id="KW-0812">Transmembrane</keyword>
<protein>
    <submittedName>
        <fullName evidence="2">DUF5092 domain-containing protein</fullName>
    </submittedName>
</protein>
<comment type="caution">
    <text evidence="2">The sequence shown here is derived from an EMBL/GenBank/DDBJ whole genome shotgun (WGS) entry which is preliminary data.</text>
</comment>
<dbReference type="InterPro" id="IPR031537">
    <property type="entry name" value="DUF5092"/>
</dbReference>
<name>A0A4Q9L8B8_9MICR</name>
<evidence type="ECO:0000256" key="1">
    <source>
        <dbReference type="SAM" id="Phobius"/>
    </source>
</evidence>
<sequence length="354" mass="41103">MENTFEEFYEKIKNISTEIRVLGGPDNASSFNLTELDTVDADEPETFTLEELKILVMDFKKAGKDFILARITTPDQYRQEHLYNYYYSASEVNKLLFKYESDRRLLHRMKVRNPLNNMFIIGEVYYYIITKQEVDRAILDFYFCTDEKPKDEETRSFSAVFRTSNVSLNFNIYDLKKAKDTDNCIRDKDHTDIIEGKTPEEIIQDIQVGNLKLPPNIPDTKKLSYHAKYFATDDDFLMKTEVRDIFKANSMDPDEEFLFELDRTQNDLFALLDTTSDSENENVVGWKRVLTVHMSMLITMLGVVVLLGANPIILLIAFPLAILTLISFLCSLLYIVFFRRSTFGSLAVRSVDDV</sequence>
<dbReference type="EMBL" id="PITJ01000224">
    <property type="protein sequence ID" value="TBU03834.1"/>
    <property type="molecule type" value="Genomic_DNA"/>
</dbReference>
<dbReference type="Proteomes" id="UP000292362">
    <property type="component" value="Unassembled WGS sequence"/>
</dbReference>
<evidence type="ECO:0000313" key="3">
    <source>
        <dbReference type="Proteomes" id="UP000292362"/>
    </source>
</evidence>
<keyword evidence="1" id="KW-0472">Membrane</keyword>
<gene>
    <name evidence="2" type="ORF">CWI37_0224p0010</name>
</gene>
<dbReference type="Pfam" id="PF17010">
    <property type="entry name" value="DUF5092"/>
    <property type="match status" value="1"/>
</dbReference>
<evidence type="ECO:0000313" key="2">
    <source>
        <dbReference type="EMBL" id="TBU03834.1"/>
    </source>
</evidence>
<feature type="transmembrane region" description="Helical" evidence="1">
    <location>
        <begin position="313"/>
        <end position="337"/>
    </location>
</feature>
<accession>A0A4Q9L8B8</accession>
<reference evidence="2 3" key="1">
    <citation type="submission" date="2017-12" db="EMBL/GenBank/DDBJ databases">
        <authorList>
            <person name="Pombert J.-F."/>
            <person name="Haag K.L."/>
            <person name="Ebert D."/>
        </authorList>
    </citation>
    <scope>NUCLEOTIDE SEQUENCE [LARGE SCALE GENOMIC DNA]</scope>
    <source>
        <strain evidence="2">FI-OER-3-3</strain>
    </source>
</reference>